<dbReference type="EMBL" id="VSRR010066557">
    <property type="protein sequence ID" value="MPC84836.1"/>
    <property type="molecule type" value="Genomic_DNA"/>
</dbReference>
<protein>
    <submittedName>
        <fullName evidence="3">Uncharacterized protein</fullName>
    </submittedName>
</protein>
<dbReference type="AlphaFoldDB" id="A0A5B7IT58"/>
<keyword evidence="2" id="KW-0812">Transmembrane</keyword>
<feature type="compositionally biased region" description="Gly residues" evidence="1">
    <location>
        <begin position="37"/>
        <end position="46"/>
    </location>
</feature>
<dbReference type="Proteomes" id="UP000324222">
    <property type="component" value="Unassembled WGS sequence"/>
</dbReference>
<sequence>MCGGCTAPAPALALNWEGREGRVERCSIPGVGEAGDGRFNGVGGRKQSGEKELSDGNAAGGRACLVVVVVTAAAAAAAAAAAVMAGAVREQRTEEKFDSRNYCNI</sequence>
<feature type="transmembrane region" description="Helical" evidence="2">
    <location>
        <begin position="65"/>
        <end position="88"/>
    </location>
</feature>
<evidence type="ECO:0000256" key="2">
    <source>
        <dbReference type="SAM" id="Phobius"/>
    </source>
</evidence>
<organism evidence="3 4">
    <name type="scientific">Portunus trituberculatus</name>
    <name type="common">Swimming crab</name>
    <name type="synonym">Neptunus trituberculatus</name>
    <dbReference type="NCBI Taxonomy" id="210409"/>
    <lineage>
        <taxon>Eukaryota</taxon>
        <taxon>Metazoa</taxon>
        <taxon>Ecdysozoa</taxon>
        <taxon>Arthropoda</taxon>
        <taxon>Crustacea</taxon>
        <taxon>Multicrustacea</taxon>
        <taxon>Malacostraca</taxon>
        <taxon>Eumalacostraca</taxon>
        <taxon>Eucarida</taxon>
        <taxon>Decapoda</taxon>
        <taxon>Pleocyemata</taxon>
        <taxon>Brachyura</taxon>
        <taxon>Eubrachyura</taxon>
        <taxon>Portunoidea</taxon>
        <taxon>Portunidae</taxon>
        <taxon>Portuninae</taxon>
        <taxon>Portunus</taxon>
    </lineage>
</organism>
<name>A0A5B7IT58_PORTR</name>
<comment type="caution">
    <text evidence="3">The sequence shown here is derived from an EMBL/GenBank/DDBJ whole genome shotgun (WGS) entry which is preliminary data.</text>
</comment>
<proteinExistence type="predicted"/>
<keyword evidence="2" id="KW-0472">Membrane</keyword>
<keyword evidence="2" id="KW-1133">Transmembrane helix</keyword>
<evidence type="ECO:0000313" key="3">
    <source>
        <dbReference type="EMBL" id="MPC84836.1"/>
    </source>
</evidence>
<reference evidence="3 4" key="1">
    <citation type="submission" date="2019-05" db="EMBL/GenBank/DDBJ databases">
        <title>Another draft genome of Portunus trituberculatus and its Hox gene families provides insights of decapod evolution.</title>
        <authorList>
            <person name="Jeong J.-H."/>
            <person name="Song I."/>
            <person name="Kim S."/>
            <person name="Choi T."/>
            <person name="Kim D."/>
            <person name="Ryu S."/>
            <person name="Kim W."/>
        </authorList>
    </citation>
    <scope>NUCLEOTIDE SEQUENCE [LARGE SCALE GENOMIC DNA]</scope>
    <source>
        <tissue evidence="3">Muscle</tissue>
    </source>
</reference>
<accession>A0A5B7IT58</accession>
<feature type="region of interest" description="Disordered" evidence="1">
    <location>
        <begin position="37"/>
        <end position="57"/>
    </location>
</feature>
<evidence type="ECO:0000256" key="1">
    <source>
        <dbReference type="SAM" id="MobiDB-lite"/>
    </source>
</evidence>
<evidence type="ECO:0000313" key="4">
    <source>
        <dbReference type="Proteomes" id="UP000324222"/>
    </source>
</evidence>
<gene>
    <name evidence="3" type="ORF">E2C01_079586</name>
</gene>
<keyword evidence="4" id="KW-1185">Reference proteome</keyword>